<keyword evidence="2" id="KW-1185">Reference proteome</keyword>
<organism evidence="1 2">
    <name type="scientific">Streptomyces axinellae</name>
    <dbReference type="NCBI Taxonomy" id="552788"/>
    <lineage>
        <taxon>Bacteria</taxon>
        <taxon>Bacillati</taxon>
        <taxon>Actinomycetota</taxon>
        <taxon>Actinomycetes</taxon>
        <taxon>Kitasatosporales</taxon>
        <taxon>Streptomycetaceae</taxon>
        <taxon>Streptomyces</taxon>
    </lineage>
</organism>
<dbReference type="SUPFAM" id="SSF53474">
    <property type="entry name" value="alpha/beta-Hydrolases"/>
    <property type="match status" value="1"/>
</dbReference>
<dbReference type="EMBL" id="BAAARJ010000015">
    <property type="protein sequence ID" value="GAA2626312.1"/>
    <property type="molecule type" value="Genomic_DNA"/>
</dbReference>
<dbReference type="RefSeq" id="WP_344568269.1">
    <property type="nucleotide sequence ID" value="NZ_BAAARJ010000015.1"/>
</dbReference>
<protein>
    <recommendedName>
        <fullName evidence="3">Alpha/beta hydrolase</fullName>
    </recommendedName>
</protein>
<sequence length="262" mass="28223">MPARDQAELVLVHSPLTGDVTWGPVADVLRARGRAVSVPSLTQALGGRGPYYPKLLATAAEQTGPPRPHVRPVASLAPVIPVVPAAPVVLVGHSGAGPLLPALRERLAAGRRPVAGTVYADAQWPHPGQSWLQVVPEDLRAQVVALARDGQLPPWDQWFSEEVLAEELPDPEVRAWFRAGVPRLPLAYLEERAPGADVDPDHSRSAYLRLSPTYEETAMRAEAIGHRVLRRTSHHLGLVTDPEGTADAIEKLAHGFAARRNG</sequence>
<accession>A0ABP6CQX9</accession>
<reference evidence="2" key="1">
    <citation type="journal article" date="2019" name="Int. J. Syst. Evol. Microbiol.">
        <title>The Global Catalogue of Microorganisms (GCM) 10K type strain sequencing project: providing services to taxonomists for standard genome sequencing and annotation.</title>
        <authorList>
            <consortium name="The Broad Institute Genomics Platform"/>
            <consortium name="The Broad Institute Genome Sequencing Center for Infectious Disease"/>
            <person name="Wu L."/>
            <person name="Ma J."/>
        </authorList>
    </citation>
    <scope>NUCLEOTIDE SEQUENCE [LARGE SCALE GENOMIC DNA]</scope>
    <source>
        <strain evidence="2">JCM 16373</strain>
    </source>
</reference>
<proteinExistence type="predicted"/>
<dbReference type="Proteomes" id="UP001501447">
    <property type="component" value="Unassembled WGS sequence"/>
</dbReference>
<name>A0ABP6CQX9_9ACTN</name>
<gene>
    <name evidence="1" type="ORF">GCM10009863_46440</name>
</gene>
<dbReference type="InterPro" id="IPR029058">
    <property type="entry name" value="AB_hydrolase_fold"/>
</dbReference>
<comment type="caution">
    <text evidence="1">The sequence shown here is derived from an EMBL/GenBank/DDBJ whole genome shotgun (WGS) entry which is preliminary data.</text>
</comment>
<evidence type="ECO:0008006" key="3">
    <source>
        <dbReference type="Google" id="ProtNLM"/>
    </source>
</evidence>
<evidence type="ECO:0000313" key="1">
    <source>
        <dbReference type="EMBL" id="GAA2626312.1"/>
    </source>
</evidence>
<evidence type="ECO:0000313" key="2">
    <source>
        <dbReference type="Proteomes" id="UP001501447"/>
    </source>
</evidence>
<dbReference type="Gene3D" id="3.40.50.1820">
    <property type="entry name" value="alpha/beta hydrolase"/>
    <property type="match status" value="1"/>
</dbReference>